<dbReference type="Pfam" id="PF02514">
    <property type="entry name" value="CobN-Mg_chel"/>
    <property type="match status" value="1"/>
</dbReference>
<feature type="domain" description="CobN/magnesium chelatase" evidence="2">
    <location>
        <begin position="107"/>
        <end position="1135"/>
    </location>
</feature>
<organism evidence="3 9">
    <name type="scientific">Metallosphaera sedula</name>
    <dbReference type="NCBI Taxonomy" id="43687"/>
    <lineage>
        <taxon>Archaea</taxon>
        <taxon>Thermoproteota</taxon>
        <taxon>Thermoprotei</taxon>
        <taxon>Sulfolobales</taxon>
        <taxon>Sulfolobaceae</taxon>
        <taxon>Metallosphaera</taxon>
    </lineage>
</organism>
<dbReference type="Proteomes" id="UP000068832">
    <property type="component" value="Chromosome"/>
</dbReference>
<evidence type="ECO:0000313" key="3">
    <source>
        <dbReference type="EMBL" id="AIM28212.1"/>
    </source>
</evidence>
<evidence type="ECO:0000313" key="11">
    <source>
        <dbReference type="Proteomes" id="UP000061362"/>
    </source>
</evidence>
<dbReference type="Proteomes" id="UP000062398">
    <property type="component" value="Chromosome"/>
</dbReference>
<dbReference type="Proteomes" id="UP000062475">
    <property type="component" value="Chromosome"/>
</dbReference>
<dbReference type="OrthoDB" id="192131at2157"/>
<dbReference type="Proteomes" id="UP000029084">
    <property type="component" value="Chromosome"/>
</dbReference>
<accession>A0A088E948</accession>
<dbReference type="EMBL" id="CP012173">
    <property type="protein sequence ID" value="AKV77262.1"/>
    <property type="molecule type" value="Genomic_DNA"/>
</dbReference>
<feature type="coiled-coil region" evidence="1">
    <location>
        <begin position="601"/>
        <end position="631"/>
    </location>
</feature>
<dbReference type="RefSeq" id="WP_012022016.1">
    <property type="nucleotide sequence ID" value="NZ_AP019770.1"/>
</dbReference>
<dbReference type="GO" id="GO:0051116">
    <property type="term" value="F:cobaltochelatase activity"/>
    <property type="evidence" value="ECO:0007669"/>
    <property type="project" value="UniProtKB-EC"/>
</dbReference>
<dbReference type="EMBL" id="CP012172">
    <property type="protein sequence ID" value="AKV75024.1"/>
    <property type="molecule type" value="Genomic_DNA"/>
</dbReference>
<protein>
    <submittedName>
        <fullName evidence="4">Cobalamin biosynthesis protein CobN</fullName>
    </submittedName>
    <submittedName>
        <fullName evidence="3">Cobaltochelatase CobN subunit</fullName>
        <ecNumber evidence="3">6.6.1.2</ecNumber>
    </submittedName>
</protein>
<name>A0A088E948_9CREN</name>
<dbReference type="EMBL" id="CP012174">
    <property type="protein sequence ID" value="AKV79512.1"/>
    <property type="molecule type" value="Genomic_DNA"/>
</dbReference>
<dbReference type="PANTHER" id="PTHR44119:SF7">
    <property type="entry name" value="MAGNESIUM CHELATASE SUBUNIT"/>
    <property type="match status" value="1"/>
</dbReference>
<gene>
    <name evidence="3" type="ORF">HA72_2089</name>
    <name evidence="4" type="ORF">MsedA_2140</name>
    <name evidence="5" type="ORF">MsedB_2142</name>
    <name evidence="6" type="ORF">MsedC_2140</name>
    <name evidence="7" type="ORF">MsedD_2141</name>
    <name evidence="8" type="ORF">MsedE_2142</name>
</gene>
<dbReference type="EMBL" id="CP012175">
    <property type="protein sequence ID" value="AKV81757.1"/>
    <property type="molecule type" value="Genomic_DNA"/>
</dbReference>
<evidence type="ECO:0000313" key="7">
    <source>
        <dbReference type="EMBL" id="AKV81757.1"/>
    </source>
</evidence>
<evidence type="ECO:0000313" key="12">
    <source>
        <dbReference type="Proteomes" id="UP000062398"/>
    </source>
</evidence>
<evidence type="ECO:0000313" key="4">
    <source>
        <dbReference type="EMBL" id="AKV75024.1"/>
    </source>
</evidence>
<dbReference type="PATRIC" id="fig|43687.5.peg.2247"/>
<reference evidence="11 12" key="2">
    <citation type="journal article" date="2015" name="Genome Announc.">
        <title>Complete Genome Sequences of Evolved Arsenate-Resistant Metallosphaera sedula Strains.</title>
        <authorList>
            <person name="Ai C."/>
            <person name="McCarthy S."/>
            <person name="Schackwitz W."/>
            <person name="Martin J."/>
            <person name="Lipzen A."/>
            <person name="Blum P."/>
        </authorList>
    </citation>
    <scope>NUCLEOTIDE SEQUENCE [LARGE SCALE GENOMIC DNA]</scope>
    <source>
        <strain evidence="6 12">ARS120-1</strain>
        <strain evidence="7 11">ARS120-2</strain>
        <strain evidence="4 14">ARS50-1</strain>
        <strain evidence="5 13">ARS50-2</strain>
    </source>
</reference>
<dbReference type="Proteomes" id="UP000061362">
    <property type="component" value="Chromosome"/>
</dbReference>
<sequence>MIQDRKLAILIGWNGSVIRTFVEKAQELGVELRIKYPRLDPIDDNFMRFLESADVVFIHHFSSEQLYQEIMEKLSPILRRKEVVVVVDPALSNYNKAPPEALGKVSAYYSYGGEVNIKNLILYLLSLKYPDITAQEPKPLPFSGIYHPRFAEPFSEVRDFLDRVGDSGKRVGILFYRTAWTDRDLGVVDAIISSLERHGITPIPVFVQGFGSKDRGIEGNDEAIQRYFMIDGKPIVDAVISLLSFSLIKNWDSTILQRLNVPVFQGVIDYYKTENEWLSSKGLDPIGTMMSVMMPELNGTIEPILVGTIKVVKSGNYTYRILSPARDQVEYLVSRVRRWIDLRYKPNSEKRIAIILHSASAYKDLEANIGTATGLDTLQTTVEIMHLLKRRGYTVKDLPSSGEDLVKQIILSRAFPETRWNSLEDILRAGTAGTLSYKDYMELFSTLPEEARKRVIETWGELKPGTREYMFDGEKFIIPGLVFGNVFVGVQPKRVTWQDEENAIRLVHNSDLPVPHFWLAFYRWIAKGFGADVIIHVGTHGTLEFTPGKGVGLSPACFPQISVGELPHLYIYSMNVPGEGITAKRRSYAVLVDHLSPPTMFDEIPEEARKLEDMIEEYEEAERADNEVRQKLVLNKIKETAEKIGLTVDFTDPDKATHEIEHRLNIFKDSTISKGLHVLGDVPSEEDLAEYVVTATRFEEDSLVKTYGREKAKEMVISAIQGQTKLPEKENYVLTKVLESVNLERESLMEALNGRFVEPGPSGSITRGRYDVLPTGRNFYAVDLWKIPTQSAWQTGALLAEKLIDTFYRKNGRYPRAIGFILWSTDVFRSDGELVAQILRTLGVTPVWNPITKRVQGVKPIPLDELQRPRIDVVINVSGIVRDNLMNIVELLDEATQLVSSLNEPESLNYPRANSLKYHVFSAKPGAYGSGVSHAIESGVWNQESELGDVYLDWLGYAYGKGKNGIRATDSLKRAIENVEMIVHKREIDEIDILDDSCNYSYVGGLYLACKKIGRNPELMYEDTSNPNRPQLRLFREEIERVSIGKLLNDSWLNSQMRFGYRGATEILKKVEHLYGWAATTRLVNDQIFNNVASKIVLNERMRNWFNEVNPYALEEITRRLIEAKNRGIWRPSKEIDKQLLNVYSQIEGELE</sequence>
<evidence type="ECO:0000313" key="9">
    <source>
        <dbReference type="Proteomes" id="UP000029084"/>
    </source>
</evidence>
<proteinExistence type="predicted"/>
<evidence type="ECO:0000313" key="8">
    <source>
        <dbReference type="EMBL" id="AKV83988.1"/>
    </source>
</evidence>
<dbReference type="EC" id="6.6.1.2" evidence="3"/>
<keyword evidence="3" id="KW-0436">Ligase</keyword>
<dbReference type="GeneID" id="91756625"/>
<evidence type="ECO:0000313" key="5">
    <source>
        <dbReference type="EMBL" id="AKV77262.1"/>
    </source>
</evidence>
<dbReference type="Proteomes" id="UP000056255">
    <property type="component" value="Chromosome"/>
</dbReference>
<dbReference type="OMA" id="WPETIAC"/>
<dbReference type="EMBL" id="CP008822">
    <property type="protein sequence ID" value="AIM28212.1"/>
    <property type="molecule type" value="Genomic_DNA"/>
</dbReference>
<keyword evidence="1" id="KW-0175">Coiled coil</keyword>
<dbReference type="CDD" id="cd10150">
    <property type="entry name" value="CobN_like"/>
    <property type="match status" value="1"/>
</dbReference>
<evidence type="ECO:0000313" key="6">
    <source>
        <dbReference type="EMBL" id="AKV79512.1"/>
    </source>
</evidence>
<dbReference type="InterPro" id="IPR003672">
    <property type="entry name" value="CobN/Mg_chltase"/>
</dbReference>
<reference evidence="8 10" key="3">
    <citation type="submission" date="2015-07" db="EMBL/GenBank/DDBJ databases">
        <title>Physiological, transcriptional responses and genome re-sequencing of acid resistant extremely thermoacidophilic Metallosphaera sedula SARC-M1.</title>
        <authorList>
            <person name="Ai C."/>
            <person name="McCarthy S."/>
            <person name="Eckrich V."/>
            <person name="Rudrappa D."/>
            <person name="Qiu G."/>
            <person name="Blum P."/>
        </authorList>
    </citation>
    <scope>NUCLEOTIDE SEQUENCE [LARGE SCALE GENOMIC DNA]</scope>
    <source>
        <strain evidence="8 10">SARC-M1</strain>
    </source>
</reference>
<evidence type="ECO:0000313" key="14">
    <source>
        <dbReference type="Proteomes" id="UP000068832"/>
    </source>
</evidence>
<dbReference type="AlphaFoldDB" id="A0A088E948"/>
<evidence type="ECO:0000313" key="13">
    <source>
        <dbReference type="Proteomes" id="UP000062475"/>
    </source>
</evidence>
<evidence type="ECO:0000259" key="2">
    <source>
        <dbReference type="Pfam" id="PF02514"/>
    </source>
</evidence>
<evidence type="ECO:0000313" key="10">
    <source>
        <dbReference type="Proteomes" id="UP000056255"/>
    </source>
</evidence>
<dbReference type="PANTHER" id="PTHR44119">
    <property type="entry name" value="MAGNESIUM-CHELATASE SUBUNIT CHLH, CHLOROPLASTIC"/>
    <property type="match status" value="1"/>
</dbReference>
<evidence type="ECO:0000256" key="1">
    <source>
        <dbReference type="SAM" id="Coils"/>
    </source>
</evidence>
<reference evidence="3 9" key="1">
    <citation type="journal article" date="2014" name="J. Bacteriol.">
        <title>Role of an Archaeal PitA Transporter in the Copper and Arsenic Resistance of Metallosphaera sedula, an Extreme Thermoacidophile.</title>
        <authorList>
            <person name="McCarthy S."/>
            <person name="Ai C."/>
            <person name="Wheaton G."/>
            <person name="Tevatia R."/>
            <person name="Eckrich V."/>
            <person name="Kelly R."/>
            <person name="Blum P."/>
        </authorList>
    </citation>
    <scope>NUCLEOTIDE SEQUENCE [LARGE SCALE GENOMIC DNA]</scope>
    <source>
        <strain evidence="3 9">CuR1</strain>
    </source>
</reference>
<dbReference type="EMBL" id="CP012176">
    <property type="protein sequence ID" value="AKV83988.1"/>
    <property type="molecule type" value="Genomic_DNA"/>
</dbReference>